<dbReference type="InterPro" id="IPR000719">
    <property type="entry name" value="Prot_kinase_dom"/>
</dbReference>
<keyword evidence="4" id="KW-0808">Transferase</keyword>
<dbReference type="InterPro" id="IPR008271">
    <property type="entry name" value="Ser/Thr_kinase_AS"/>
</dbReference>
<dbReference type="PANTHER" id="PTHR48012">
    <property type="entry name" value="STERILE20-LIKE KINASE, ISOFORM B-RELATED"/>
    <property type="match status" value="1"/>
</dbReference>
<dbReference type="SMART" id="SM00220">
    <property type="entry name" value="S_TKc"/>
    <property type="match status" value="1"/>
</dbReference>
<dbReference type="EMBL" id="HE573025">
    <property type="protein sequence ID" value="CCC50809.1"/>
    <property type="molecule type" value="Genomic_DNA"/>
</dbReference>
<evidence type="ECO:0000256" key="2">
    <source>
        <dbReference type="ARBA" id="ARBA00022840"/>
    </source>
</evidence>
<reference evidence="4" key="1">
    <citation type="journal article" date="2012" name="Proc. Natl. Acad. Sci. U.S.A.">
        <title>Antigenic diversity is generated by distinct evolutionary mechanisms in African trypanosome species.</title>
        <authorList>
            <person name="Jackson A.P."/>
            <person name="Berry A."/>
            <person name="Aslett M."/>
            <person name="Allison H.C."/>
            <person name="Burton P."/>
            <person name="Vavrova-Anderson J."/>
            <person name="Brown R."/>
            <person name="Browne H."/>
            <person name="Corton N."/>
            <person name="Hauser H."/>
            <person name="Gamble J."/>
            <person name="Gilderthorp R."/>
            <person name="Marcello L."/>
            <person name="McQuillan J."/>
            <person name="Otto T.D."/>
            <person name="Quail M.A."/>
            <person name="Sanders M.J."/>
            <person name="van Tonder A."/>
            <person name="Ginger M.L."/>
            <person name="Field M.C."/>
            <person name="Barry J.D."/>
            <person name="Hertz-Fowler C."/>
            <person name="Berriman M."/>
        </authorList>
    </citation>
    <scope>NUCLEOTIDE SEQUENCE</scope>
    <source>
        <strain evidence="4">Y486</strain>
    </source>
</reference>
<dbReference type="Gene3D" id="1.10.510.10">
    <property type="entry name" value="Transferase(Phosphotransferase) domain 1"/>
    <property type="match status" value="1"/>
</dbReference>
<dbReference type="GO" id="GO:0005524">
    <property type="term" value="F:ATP binding"/>
    <property type="evidence" value="ECO:0007669"/>
    <property type="project" value="UniProtKB-KW"/>
</dbReference>
<accession>G0U3F2</accession>
<dbReference type="InterPro" id="IPR011009">
    <property type="entry name" value="Kinase-like_dom_sf"/>
</dbReference>
<dbReference type="SUPFAM" id="SSF56112">
    <property type="entry name" value="Protein kinase-like (PK-like)"/>
    <property type="match status" value="1"/>
</dbReference>
<dbReference type="GO" id="GO:0004674">
    <property type="term" value="F:protein serine/threonine kinase activity"/>
    <property type="evidence" value="ECO:0007669"/>
    <property type="project" value="TreeGrafter"/>
</dbReference>
<name>G0U3F2_TRYVY</name>
<dbReference type="PROSITE" id="PS50011">
    <property type="entry name" value="PROTEIN_KINASE_DOM"/>
    <property type="match status" value="1"/>
</dbReference>
<evidence type="ECO:0000313" key="4">
    <source>
        <dbReference type="EMBL" id="CCC50809.1"/>
    </source>
</evidence>
<dbReference type="PROSITE" id="PS00108">
    <property type="entry name" value="PROTEIN_KINASE_ST"/>
    <property type="match status" value="1"/>
</dbReference>
<keyword evidence="1" id="KW-0547">Nucleotide-binding</keyword>
<protein>
    <recommendedName>
        <fullName evidence="3">Protein kinase domain-containing protein</fullName>
    </recommendedName>
</protein>
<keyword evidence="2" id="KW-0067">ATP-binding</keyword>
<dbReference type="Pfam" id="PF00069">
    <property type="entry name" value="Pkinase"/>
    <property type="match status" value="1"/>
</dbReference>
<proteinExistence type="predicted"/>
<evidence type="ECO:0000259" key="3">
    <source>
        <dbReference type="PROSITE" id="PS50011"/>
    </source>
</evidence>
<feature type="domain" description="Protein kinase" evidence="3">
    <location>
        <begin position="1"/>
        <end position="314"/>
    </location>
</feature>
<dbReference type="VEuPathDB" id="TriTrypDB:TvY486_0906300"/>
<gene>
    <name evidence="4" type="ORF">TVY486_0906300</name>
</gene>
<dbReference type="InterPro" id="IPR050629">
    <property type="entry name" value="STE20/SPS1-PAK"/>
</dbReference>
<evidence type="ECO:0000256" key="1">
    <source>
        <dbReference type="ARBA" id="ARBA00022741"/>
    </source>
</evidence>
<dbReference type="Gene3D" id="3.30.200.20">
    <property type="entry name" value="Phosphorylase Kinase, domain 1"/>
    <property type="match status" value="1"/>
</dbReference>
<dbReference type="GO" id="GO:0005737">
    <property type="term" value="C:cytoplasm"/>
    <property type="evidence" value="ECO:0007669"/>
    <property type="project" value="TreeGrafter"/>
</dbReference>
<dbReference type="AlphaFoldDB" id="G0U3F2"/>
<sequence length="666" mass="73773">MRLAKDLPEESWEREAKLVAVKQTVLTEVSDDIAVVLKEASYLSNLQHPNIVAYYTAFTSCSSTANEDKNADPCSESDPLRSRCAITKAPAPKYSSKALRFSDGPSLCIVEELVEGASVAKVIKLSSGEHGIGPMSESEIAAVICDVLQALLYVHEECRLVHRDIKPLNMLLDRNTSSVKLCDFGTCADLNQQVGRYTVIGTIGWIAPEVLDSGVMDHRSGNITTHSFPSDVWSLGISALEMARPGSSKQVLAEYIKELSSMPCSAQPTVKNTRVSFLKEKISSERLRDFIACCVRTDPKIRPTVAKLLKHPLIHENGVSNEKVRREKISEIILRVSNEAKARAAENEKMNDDAIALPQLAVSTVTKDRCMEAINAMKRDFFAAQSPLSEVPRSTTYTWCIPGHIGCMISSDMFRHMPKPPKLSDLTLSALTPNSASTNPASKGRGAAVEKPLFDAVVLPATVESQRVVLDIVKRHRRLGAAYTSEGWKEIDGRSDMRYSFDELACPDLKHEVFVQLHNDLLRAFKACCMSIPNFEATFLGSFMQALTPSGVNVQRVRDFLTYLHRMEHDDLKRTYCGWIESNEPKATATRGFTAFPCTRSSTRLLRTDELLQFPRMPQLAKPMNAVDEEHVATSDGICPEPLVNPSAYLFNKWLKEKKASALGSC</sequence>
<organism evidence="4">
    <name type="scientific">Trypanosoma vivax (strain Y486)</name>
    <dbReference type="NCBI Taxonomy" id="1055687"/>
    <lineage>
        <taxon>Eukaryota</taxon>
        <taxon>Discoba</taxon>
        <taxon>Euglenozoa</taxon>
        <taxon>Kinetoplastea</taxon>
        <taxon>Metakinetoplastina</taxon>
        <taxon>Trypanosomatida</taxon>
        <taxon>Trypanosomatidae</taxon>
        <taxon>Trypanosoma</taxon>
        <taxon>Duttonella</taxon>
    </lineage>
</organism>